<proteinExistence type="predicted"/>
<accession>A0A7D5KR25</accession>
<sequence>MPDEDWDTLVILDACRYDLMAELDPFDAPVEQKTSPSTYTLGYLRETFGDADFPEIVFVTANPNFESIPARFHERVTLWDDEWDENVGVTPPEAVTEAAIETYQEYPHKRLIVHYMQPHYPFIGDLGRQLAEEGTIHYEYAHGDDFWRQLEQDDVDEACIWDAYKENLELVIPHVEDLLEAVPGRTVVTSDHGNEFGRFGIYGHPDGAHSPGLVRIPWVVLDDQERRSTTSGTATAGPIGEDDVVAQRLADLGYADT</sequence>
<evidence type="ECO:0000313" key="1">
    <source>
        <dbReference type="EMBL" id="QLG48917.1"/>
    </source>
</evidence>
<evidence type="ECO:0008006" key="3">
    <source>
        <dbReference type="Google" id="ProtNLM"/>
    </source>
</evidence>
<dbReference type="RefSeq" id="WP_179260653.1">
    <property type="nucleotide sequence ID" value="NZ_CP058601.1"/>
</dbReference>
<dbReference type="KEGG" id="haly:HYG82_08665"/>
<dbReference type="OrthoDB" id="100846at2157"/>
<dbReference type="Gene3D" id="3.40.720.10">
    <property type="entry name" value="Alkaline Phosphatase, subunit A"/>
    <property type="match status" value="1"/>
</dbReference>
<keyword evidence="2" id="KW-1185">Reference proteome</keyword>
<dbReference type="SUPFAM" id="SSF53649">
    <property type="entry name" value="Alkaline phosphatase-like"/>
    <property type="match status" value="1"/>
</dbReference>
<gene>
    <name evidence="1" type="ORF">HYG82_08665</name>
</gene>
<dbReference type="EMBL" id="CP058601">
    <property type="protein sequence ID" value="QLG48917.1"/>
    <property type="molecule type" value="Genomic_DNA"/>
</dbReference>
<reference evidence="1 2" key="1">
    <citation type="submission" date="2020-07" db="EMBL/GenBank/DDBJ databases">
        <authorList>
            <person name="Cui H."/>
        </authorList>
    </citation>
    <scope>NUCLEOTIDE SEQUENCE [LARGE SCALE GENOMIC DNA]</scope>
    <source>
        <strain evidence="1 2">YPL8</strain>
    </source>
</reference>
<dbReference type="AlphaFoldDB" id="A0A7D5KR25"/>
<protein>
    <recommendedName>
        <fullName evidence="3">Sulfatase</fullName>
    </recommendedName>
</protein>
<dbReference type="Proteomes" id="UP000509241">
    <property type="component" value="Chromosome"/>
</dbReference>
<organism evidence="1 2">
    <name type="scientific">Natrinema halophilum</name>
    <dbReference type="NCBI Taxonomy" id="1699371"/>
    <lineage>
        <taxon>Archaea</taxon>
        <taxon>Methanobacteriati</taxon>
        <taxon>Methanobacteriota</taxon>
        <taxon>Stenosarchaea group</taxon>
        <taxon>Halobacteria</taxon>
        <taxon>Halobacteriales</taxon>
        <taxon>Natrialbaceae</taxon>
        <taxon>Natrinema</taxon>
    </lineage>
</organism>
<name>A0A7D5KR25_9EURY</name>
<dbReference type="GeneID" id="56033358"/>
<dbReference type="InterPro" id="IPR017850">
    <property type="entry name" value="Alkaline_phosphatase_core_sf"/>
</dbReference>
<evidence type="ECO:0000313" key="2">
    <source>
        <dbReference type="Proteomes" id="UP000509241"/>
    </source>
</evidence>